<evidence type="ECO:0000256" key="1">
    <source>
        <dbReference type="SAM" id="Coils"/>
    </source>
</evidence>
<protein>
    <submittedName>
        <fullName evidence="4">Myosin-6</fullName>
    </submittedName>
</protein>
<dbReference type="RefSeq" id="WP_014709454.1">
    <property type="nucleotide sequence ID" value="NZ_AP014925.1"/>
</dbReference>
<dbReference type="InterPro" id="IPR027267">
    <property type="entry name" value="AH/BAR_dom_sf"/>
</dbReference>
<dbReference type="Pfam" id="PF20155">
    <property type="entry name" value="TMP_3"/>
    <property type="match status" value="1"/>
</dbReference>
<feature type="coiled-coil region" evidence="1">
    <location>
        <begin position="1418"/>
        <end position="1449"/>
    </location>
</feature>
<feature type="domain" description="Tape measure protein N-terminal" evidence="3">
    <location>
        <begin position="71"/>
        <end position="256"/>
    </location>
</feature>
<sequence length="1545" mass="172534">MANAQPVKIELLMVDKLSPNMDKSQRKVKELQQNVAAANRELENTEQISNRLTRSVGKLAAAFTIKEFVSEVAKVRGQFQQLEVAFTTMLQSEEKANALMMQLVRTAATTPFGLEDVAQGAKQLLAYGFEAERVNETLIRLGDIAAGLSVPLNDLVYLYGTTMAQGRLYTQDLNQFTNRGLPMISELAKQFGVAEDKVRELVEAGKVGFPEVQQVIESLTNEGGKFGGLMAEQSKTIVGQIANIEDSISIAFNKLGQQSEGVINTTLSGISYVVEHYERFGRILLAMVATYGTYRAAVMLTAAAKGWATAAEALHYNWLVLVERAQKALNATMLANPYVLVATMLAGVVATMVSAKTETERLQDADEAYEAQKQKVIEAEEAHKRRLEELCQIAGDEALSTDTRREALNKLEQKYPNIFAKYDTEYAKLKNIKKIKEEIALLDGQKSLANPKNEVKTINDRIKTLEKKKSTEYWEESDRNGSMTKRGGLTKGEEAELKTLYGKRNNLTGQIRKSQVNAYFEKLTGVSNDTLEKEIKRRENLLAAMKVNGKKYGKIIQGSKSLTGIYSNDELQYQLNKLVAERNRRNAKRDNSAAWGTQAKKNYEQALKNYNNFVRSKSNKLTKEEYEKQAKELKDDLDQKKKEYDKTKPAKNADAKKTDKKKLKEEAEAEHRRQMAEKMKQELVDLQRSNDSAEIETMQEGLQKKLREIENEYQARKNAIDKQESNWKRDNKKAKSAVGKDGLTAEQAEALQKARSQAAVIRKKEIADANREARKEEISAMVDYLKEYGSFHQQKLALAEEYAQKIAEVDASSVSNAAKAWQKRQLLKEQQKKNSSLSFESISRGIDWHVLFSGVGNLAKEMMVPMLEQLRAYVNTDEYKNADADTQQKVTALLQEIRKYVGTDQSITWRTLDEAVKRFTDSVAVYDRAVKAEEDAVNARNEGKRKLDAGEITNDEYKALENKAQELGDATVKAHESMEDFGAALNRTSDEVANFTSGLTTALNNAKGWQGVEGFNGLQQQVGAIDNLKGTLDAILPQMGEGMAKEIGSTLSSTMGTTLSSIGGGISSLLSSGLGSVIGIVAQIPRLILDLVSGIKGFVTGVLNSITELVSLRWIDDLVVSILDAVGNLINAIFDLPENLFHVLERIVVNGVGGLLDSVLGRIGNILTLGLLSSSGPSDWFTNSNEKEVAEAIDRLTKRNELLEQAIEDLTDEMKTARGSTAIRISNDAERLQRETNDNYKNIARKQAGYHSAHHSWDYYWKGYSDEQIKRLSEQIGRKWDGNIWSLSPEEMKLLRSNVDMWEQIIKTGKGGYGERVAEKLNAYIEQAGKLQEITDTLYENLTTTTKKNVFDDFLDSLYALANGSEDVFDDIAENWQAMVNKMTINNLVGAKFQKNLEVWYEELAKLNKARTNGEITDAEYRKRLDELKKEYDNYVNSAKSDIEQLRNAGIINSVDKNGGTTQSGKAGAFTTMSQDQATKLEGLFVSGQMHWASIDDRVEDVAAKMGAAQEHLRKIELNTGSSAQSLKDIKEEMRKITRDGVKVK</sequence>
<reference evidence="4 5" key="1">
    <citation type="submission" date="2015-07" db="EMBL/GenBank/DDBJ databases">
        <title>Complete genome sequence of Prevotella intermedia strain 17-2.</title>
        <authorList>
            <person name="Nambu T."/>
        </authorList>
    </citation>
    <scope>NUCLEOTIDE SEQUENCE [LARGE SCALE GENOMIC DNA]</scope>
    <source>
        <strain evidence="4 5">17-2</strain>
    </source>
</reference>
<dbReference type="NCBIfam" id="TIGR02675">
    <property type="entry name" value="tape_meas_nterm"/>
    <property type="match status" value="1"/>
</dbReference>
<dbReference type="SUPFAM" id="SSF103657">
    <property type="entry name" value="BAR/IMD domain-like"/>
    <property type="match status" value="1"/>
</dbReference>
<proteinExistence type="predicted"/>
<dbReference type="EMBL" id="AP014925">
    <property type="protein sequence ID" value="BAR96520.1"/>
    <property type="molecule type" value="Genomic_DNA"/>
</dbReference>
<accession>A0AAD1BJQ0</accession>
<evidence type="ECO:0000313" key="4">
    <source>
        <dbReference type="EMBL" id="BAR96520.1"/>
    </source>
</evidence>
<organism evidence="4 5">
    <name type="scientific">Prevotella intermedia</name>
    <dbReference type="NCBI Taxonomy" id="28131"/>
    <lineage>
        <taxon>Bacteria</taxon>
        <taxon>Pseudomonadati</taxon>
        <taxon>Bacteroidota</taxon>
        <taxon>Bacteroidia</taxon>
        <taxon>Bacteroidales</taxon>
        <taxon>Prevotellaceae</taxon>
        <taxon>Prevotella</taxon>
    </lineage>
</organism>
<feature type="coiled-coil region" evidence="1">
    <location>
        <begin position="1186"/>
        <end position="1220"/>
    </location>
</feature>
<evidence type="ECO:0000313" key="5">
    <source>
        <dbReference type="Proteomes" id="UP000067008"/>
    </source>
</evidence>
<feature type="region of interest" description="Disordered" evidence="2">
    <location>
        <begin position="722"/>
        <end position="741"/>
    </location>
</feature>
<gene>
    <name evidence="4" type="ORF">PI172_1792</name>
</gene>
<dbReference type="InterPro" id="IPR013491">
    <property type="entry name" value="Tape_meas_N"/>
</dbReference>
<evidence type="ECO:0000256" key="2">
    <source>
        <dbReference type="SAM" id="MobiDB-lite"/>
    </source>
</evidence>
<feature type="region of interest" description="Disordered" evidence="2">
    <location>
        <begin position="640"/>
        <end position="671"/>
    </location>
</feature>
<dbReference type="PANTHER" id="PTHR23159:SF31">
    <property type="entry name" value="CENTROSOME-ASSOCIATED PROTEIN CEP250 ISOFORM X1"/>
    <property type="match status" value="1"/>
</dbReference>
<feature type="coiled-coil region" evidence="1">
    <location>
        <begin position="355"/>
        <end position="382"/>
    </location>
</feature>
<dbReference type="PANTHER" id="PTHR23159">
    <property type="entry name" value="CENTROSOMAL PROTEIN 2"/>
    <property type="match status" value="1"/>
</dbReference>
<name>A0AAD1BJQ0_PREIN</name>
<dbReference type="Proteomes" id="UP000067008">
    <property type="component" value="Chromosome 2"/>
</dbReference>
<evidence type="ECO:0000259" key="3">
    <source>
        <dbReference type="Pfam" id="PF20155"/>
    </source>
</evidence>
<keyword evidence="1" id="KW-0175">Coiled coil</keyword>
<feature type="coiled-coil region" evidence="1">
    <location>
        <begin position="21"/>
        <end position="55"/>
    </location>
</feature>